<organism evidence="1 2">
    <name type="scientific">Sphaerodactylus townsendi</name>
    <dbReference type="NCBI Taxonomy" id="933632"/>
    <lineage>
        <taxon>Eukaryota</taxon>
        <taxon>Metazoa</taxon>
        <taxon>Chordata</taxon>
        <taxon>Craniata</taxon>
        <taxon>Vertebrata</taxon>
        <taxon>Euteleostomi</taxon>
        <taxon>Lepidosauria</taxon>
        <taxon>Squamata</taxon>
        <taxon>Bifurcata</taxon>
        <taxon>Gekkota</taxon>
        <taxon>Sphaerodactylidae</taxon>
        <taxon>Sphaerodactylus</taxon>
    </lineage>
</organism>
<gene>
    <name evidence="1" type="ORF">K3G42_007697</name>
</gene>
<evidence type="ECO:0000313" key="2">
    <source>
        <dbReference type="Proteomes" id="UP000827872"/>
    </source>
</evidence>
<dbReference type="Proteomes" id="UP000827872">
    <property type="component" value="Linkage Group LG15"/>
</dbReference>
<reference evidence="1" key="1">
    <citation type="submission" date="2021-08" db="EMBL/GenBank/DDBJ databases">
        <title>The first chromosome-level gecko genome reveals the dynamic sex chromosomes of Neotropical dwarf geckos (Sphaerodactylidae: Sphaerodactylus).</title>
        <authorList>
            <person name="Pinto B.J."/>
            <person name="Keating S.E."/>
            <person name="Gamble T."/>
        </authorList>
    </citation>
    <scope>NUCLEOTIDE SEQUENCE</scope>
    <source>
        <strain evidence="1">TG3544</strain>
    </source>
</reference>
<sequence>MHLPLTRLVSSPFTKKQTNARKITCLVYCCSLRMAAQIWSMGRKWNVLSKYLTKCKHYLKVGIGDSYIFKVTCGLASRKCAPLGQEHAFLGGSDRIVSYQFTPPSLKTSST</sequence>
<dbReference type="EMBL" id="CM037628">
    <property type="protein sequence ID" value="KAH7996539.1"/>
    <property type="molecule type" value="Genomic_DNA"/>
</dbReference>
<keyword evidence="2" id="KW-1185">Reference proteome</keyword>
<evidence type="ECO:0000313" key="1">
    <source>
        <dbReference type="EMBL" id="KAH7996539.1"/>
    </source>
</evidence>
<name>A0ACB8EV42_9SAUR</name>
<accession>A0ACB8EV42</accession>
<protein>
    <submittedName>
        <fullName evidence="1">Uncharacterized protein</fullName>
    </submittedName>
</protein>
<proteinExistence type="predicted"/>
<comment type="caution">
    <text evidence="1">The sequence shown here is derived from an EMBL/GenBank/DDBJ whole genome shotgun (WGS) entry which is preliminary data.</text>
</comment>